<dbReference type="PANTHER" id="PTHR12385:SF34">
    <property type="entry name" value="CHOLINE TRANSPORTER-LIKE PROTEIN 2"/>
    <property type="match status" value="1"/>
</dbReference>
<dbReference type="RefSeq" id="XP_022060889.1">
    <property type="nucleotide sequence ID" value="XM_022205197.2"/>
</dbReference>
<dbReference type="GeneTree" id="ENSGT00940000158178"/>
<feature type="transmembrane region" description="Helical" evidence="19">
    <location>
        <begin position="361"/>
        <end position="384"/>
    </location>
</feature>
<reference evidence="20" key="2">
    <citation type="submission" date="2025-09" db="UniProtKB">
        <authorList>
            <consortium name="Ensembl"/>
        </authorList>
    </citation>
    <scope>IDENTIFICATION</scope>
</reference>
<feature type="transmembrane region" description="Helical" evidence="19">
    <location>
        <begin position="236"/>
        <end position="256"/>
    </location>
</feature>
<organism evidence="20 21">
    <name type="scientific">Acanthochromis polyacanthus</name>
    <name type="common">spiny chromis</name>
    <dbReference type="NCBI Taxonomy" id="80966"/>
    <lineage>
        <taxon>Eukaryota</taxon>
        <taxon>Metazoa</taxon>
        <taxon>Chordata</taxon>
        <taxon>Craniata</taxon>
        <taxon>Vertebrata</taxon>
        <taxon>Euteleostomi</taxon>
        <taxon>Actinopterygii</taxon>
        <taxon>Neopterygii</taxon>
        <taxon>Teleostei</taxon>
        <taxon>Neoteleostei</taxon>
        <taxon>Acanthomorphata</taxon>
        <taxon>Ovalentaria</taxon>
        <taxon>Pomacentridae</taxon>
        <taxon>Acanthochromis</taxon>
    </lineage>
</organism>
<dbReference type="GO" id="GO:0015297">
    <property type="term" value="F:antiporter activity"/>
    <property type="evidence" value="ECO:0007669"/>
    <property type="project" value="UniProtKB-KW"/>
</dbReference>
<keyword evidence="6" id="KW-1003">Cell membrane</keyword>
<dbReference type="Pfam" id="PF04515">
    <property type="entry name" value="Choline_transpo"/>
    <property type="match status" value="1"/>
</dbReference>
<dbReference type="InParanoid" id="A0A3Q1FEN0"/>
<feature type="transmembrane region" description="Helical" evidence="19">
    <location>
        <begin position="319"/>
        <end position="340"/>
    </location>
</feature>
<dbReference type="PANTHER" id="PTHR12385">
    <property type="entry name" value="CHOLINE TRANSPORTER-LIKE (SLC FAMILY 44)"/>
    <property type="match status" value="1"/>
</dbReference>
<dbReference type="Proteomes" id="UP000257200">
    <property type="component" value="Unplaced"/>
</dbReference>
<name>A0A3Q1FEN0_9TELE</name>
<accession>A0A3Q1FEN0</accession>
<evidence type="ECO:0000256" key="17">
    <source>
        <dbReference type="ARBA" id="ARBA00042286"/>
    </source>
</evidence>
<feature type="compositionally biased region" description="Basic and acidic residues" evidence="18">
    <location>
        <begin position="799"/>
        <end position="831"/>
    </location>
</feature>
<dbReference type="AlphaFoldDB" id="A0A3Q1FEN0"/>
<feature type="transmembrane region" description="Helical" evidence="19">
    <location>
        <begin position="263"/>
        <end position="281"/>
    </location>
</feature>
<comment type="similarity">
    <text evidence="3">Belongs to the CTL (choline transporter-like) family.</text>
</comment>
<feature type="transmembrane region" description="Helical" evidence="19">
    <location>
        <begin position="34"/>
        <end position="55"/>
    </location>
</feature>
<evidence type="ECO:0000256" key="1">
    <source>
        <dbReference type="ARBA" id="ARBA00004374"/>
    </source>
</evidence>
<evidence type="ECO:0000313" key="20">
    <source>
        <dbReference type="Ensembl" id="ENSAPOP00000014799.1"/>
    </source>
</evidence>
<keyword evidence="8 19" id="KW-0812">Transmembrane</keyword>
<evidence type="ECO:0000256" key="12">
    <source>
        <dbReference type="ARBA" id="ARBA00023136"/>
    </source>
</evidence>
<comment type="catalytic activity">
    <reaction evidence="15">
        <text>ethanolamine(out) + n H(+)(in) = ethanolamine(in) + n H(+)(out)</text>
        <dbReference type="Rhea" id="RHEA:75467"/>
        <dbReference type="ChEBI" id="CHEBI:15378"/>
        <dbReference type="ChEBI" id="CHEBI:57603"/>
    </reaction>
</comment>
<dbReference type="OrthoDB" id="420519at2759"/>
<feature type="region of interest" description="Disordered" evidence="18">
    <location>
        <begin position="704"/>
        <end position="838"/>
    </location>
</feature>
<evidence type="ECO:0000256" key="10">
    <source>
        <dbReference type="ARBA" id="ARBA00022989"/>
    </source>
</evidence>
<dbReference type="STRING" id="80966.ENSAPOP00000014799"/>
<feature type="transmembrane region" description="Helical" evidence="19">
    <location>
        <begin position="604"/>
        <end position="627"/>
    </location>
</feature>
<evidence type="ECO:0000256" key="11">
    <source>
        <dbReference type="ARBA" id="ARBA00023128"/>
    </source>
</evidence>
<evidence type="ECO:0000256" key="8">
    <source>
        <dbReference type="ARBA" id="ARBA00022692"/>
    </source>
</evidence>
<keyword evidence="13" id="KW-0325">Glycoprotein</keyword>
<evidence type="ECO:0000256" key="4">
    <source>
        <dbReference type="ARBA" id="ARBA00022448"/>
    </source>
</evidence>
<keyword evidence="21" id="KW-1185">Reference proteome</keyword>
<feature type="transmembrane region" description="Helical" evidence="19">
    <location>
        <begin position="504"/>
        <end position="526"/>
    </location>
</feature>
<evidence type="ECO:0000256" key="2">
    <source>
        <dbReference type="ARBA" id="ARBA00004651"/>
    </source>
</evidence>
<evidence type="ECO:0000256" key="6">
    <source>
        <dbReference type="ARBA" id="ARBA00022475"/>
    </source>
</evidence>
<sequence length="838" mass="94573">MELEEKNPDPKYGESRKFDPNFKGPIHNRGCTDILCCILFILALLGYFAVGILAWSQGDPRKVIYPTDSRGQFCGQAGTPLEKKPLLFYFNILKCASPLVLLEFQCPTTQLCVESCPDRHLTLMKAKLGNNEDREYYQKFCKEGVDFAALPPPELLSKGLCPGMLMPSKAFTRRCLPALGTMKGGVVVVGNETTFDSGEGGSINASEVLEASKKSNVVVEARQVAMRIFEDYTQSWHWILLGLVIAMVVSLIFIVLLRFLAGVMVWLVIVLVILVIGYGIFHCYMEYASLKGEPGADVTIRDLGLQTDFSVYLQIRQTWLAFMIILAIVEVIIILLLIFLRKRILIAIALIKEASRAVGHVMSSLFYPLLTFALLAVVIAYWAITAVFLSTSNEQVYKVFNNSECPFSRDTCDPQTFNTSNASAQCPDAECLFAFYGGETVYHKYLILFQFYNVFLFFWCANFVTALGQVTLSGAFASYYWAFKKPDDIPAYPIFSSLGRALRYHAGSLAFGSLILSLVQVMRVILEYLDHKLKGAQNKFAKFLLSCMKCCFWCLEKCIKFLNRNAYIMIAIYGKNFCTSARDAFFLLMRNIVRVAVLDKVTDFLLFLGKLLIVGIVGIFSFFFFSGRIKAVEEAAPSLNYYWVPILTVVVGSYLIAHGFFSVYAMCVDTLFLCFCEDLERNDGSSERPYFMSPELHEILSKTKRVEEDRDGVEQADAAKQVDEVKLEEETPLQQQDGEIQLKQQTMLKQDNEEEQPLQSKTDAEDEPKEEKTEEQKVSLTDESEKKEDPVIMEVAEEQEAKTEEKTEEATAVEAEKEETGEKKEEPKEDNPPSAPQE</sequence>
<feature type="compositionally biased region" description="Basic and acidic residues" evidence="18">
    <location>
        <begin position="720"/>
        <end position="729"/>
    </location>
</feature>
<keyword evidence="12 19" id="KW-0472">Membrane</keyword>
<evidence type="ECO:0000313" key="21">
    <source>
        <dbReference type="Proteomes" id="UP000257200"/>
    </source>
</evidence>
<evidence type="ECO:0000256" key="5">
    <source>
        <dbReference type="ARBA" id="ARBA00022449"/>
    </source>
</evidence>
<evidence type="ECO:0000256" key="15">
    <source>
        <dbReference type="ARBA" id="ARBA00036560"/>
    </source>
</evidence>
<evidence type="ECO:0000256" key="19">
    <source>
        <dbReference type="SAM" id="Phobius"/>
    </source>
</evidence>
<feature type="transmembrane region" description="Helical" evidence="19">
    <location>
        <begin position="456"/>
        <end position="483"/>
    </location>
</feature>
<evidence type="ECO:0000256" key="7">
    <source>
        <dbReference type="ARBA" id="ARBA00022553"/>
    </source>
</evidence>
<protein>
    <recommendedName>
        <fullName evidence="16">Choline transporter-like protein 2</fullName>
    </recommendedName>
    <alternativeName>
        <fullName evidence="17">Solute carrier family 44 member 2</fullName>
    </alternativeName>
</protein>
<comment type="subcellular location">
    <subcellularLocation>
        <location evidence="2">Cell membrane</location>
        <topology evidence="2">Multi-pass membrane protein</topology>
    </subcellularLocation>
    <subcellularLocation>
        <location evidence="1">Mitochondrion outer membrane</location>
        <topology evidence="1">Multi-pass membrane protein</topology>
    </subcellularLocation>
</comment>
<dbReference type="Ensembl" id="ENSAPOT00000023324.1">
    <property type="protein sequence ID" value="ENSAPOP00000014799.1"/>
    <property type="gene ID" value="ENSAPOG00000017710.1"/>
</dbReference>
<evidence type="ECO:0000256" key="9">
    <source>
        <dbReference type="ARBA" id="ARBA00022787"/>
    </source>
</evidence>
<keyword evidence="4" id="KW-0813">Transport</keyword>
<feature type="transmembrane region" description="Helical" evidence="19">
    <location>
        <begin position="639"/>
        <end position="666"/>
    </location>
</feature>
<evidence type="ECO:0000256" key="16">
    <source>
        <dbReference type="ARBA" id="ARBA00040547"/>
    </source>
</evidence>
<keyword evidence="9" id="KW-1000">Mitochondrion outer membrane</keyword>
<evidence type="ECO:0000256" key="14">
    <source>
        <dbReference type="ARBA" id="ARBA00035093"/>
    </source>
</evidence>
<dbReference type="GO" id="GO:0005886">
    <property type="term" value="C:plasma membrane"/>
    <property type="evidence" value="ECO:0007669"/>
    <property type="project" value="UniProtKB-SubCell"/>
</dbReference>
<dbReference type="InterPro" id="IPR007603">
    <property type="entry name" value="Choline_transptr-like"/>
</dbReference>
<keyword evidence="5" id="KW-0050">Antiport</keyword>
<keyword evidence="10 19" id="KW-1133">Transmembrane helix</keyword>
<evidence type="ECO:0000256" key="18">
    <source>
        <dbReference type="SAM" id="MobiDB-lite"/>
    </source>
</evidence>
<proteinExistence type="inferred from homology"/>
<comment type="catalytic activity">
    <reaction evidence="14">
        <text>choline(out) + n H(+)(in) = choline(in) + n H(+)(out)</text>
        <dbReference type="Rhea" id="RHEA:75463"/>
        <dbReference type="ChEBI" id="CHEBI:15354"/>
        <dbReference type="ChEBI" id="CHEBI:15378"/>
    </reaction>
</comment>
<evidence type="ECO:0000256" key="3">
    <source>
        <dbReference type="ARBA" id="ARBA00007168"/>
    </source>
</evidence>
<dbReference type="GeneID" id="110958593"/>
<feature type="compositionally biased region" description="Polar residues" evidence="18">
    <location>
        <begin position="732"/>
        <end position="749"/>
    </location>
</feature>
<evidence type="ECO:0000256" key="13">
    <source>
        <dbReference type="ARBA" id="ARBA00023180"/>
    </source>
</evidence>
<reference evidence="20" key="1">
    <citation type="submission" date="2025-08" db="UniProtKB">
        <authorList>
            <consortium name="Ensembl"/>
        </authorList>
    </citation>
    <scope>IDENTIFICATION</scope>
</reference>
<keyword evidence="7" id="KW-0597">Phosphoprotein</keyword>
<dbReference type="GO" id="GO:0005741">
    <property type="term" value="C:mitochondrial outer membrane"/>
    <property type="evidence" value="ECO:0007669"/>
    <property type="project" value="UniProtKB-SubCell"/>
</dbReference>
<keyword evidence="11" id="KW-0496">Mitochondrion</keyword>